<gene>
    <name evidence="1" type="ORF">HY730_00215</name>
</gene>
<sequence>MSNLNQDTMEQEVLQREVPKLEVTIYLEIGIKFLPDGVGKPVRDVLEDFFRGRFSYADGAVSWRTEVPHGVLLIEGDTSKYMAVLEADEVEWLVGV</sequence>
<evidence type="ECO:0000313" key="1">
    <source>
        <dbReference type="EMBL" id="MBI4594784.1"/>
    </source>
</evidence>
<protein>
    <submittedName>
        <fullName evidence="1">Uncharacterized protein</fullName>
    </submittedName>
</protein>
<reference evidence="1" key="1">
    <citation type="submission" date="2020-07" db="EMBL/GenBank/DDBJ databases">
        <title>Huge and variable diversity of episymbiotic CPR bacteria and DPANN archaea in groundwater ecosystems.</title>
        <authorList>
            <person name="He C.Y."/>
            <person name="Keren R."/>
            <person name="Whittaker M."/>
            <person name="Farag I.F."/>
            <person name="Doudna J."/>
            <person name="Cate J.H.D."/>
            <person name="Banfield J.F."/>
        </authorList>
    </citation>
    <scope>NUCLEOTIDE SEQUENCE</scope>
    <source>
        <strain evidence="1">NC_groundwater_1482_Ag_S-0.65um_47_24</strain>
    </source>
</reference>
<dbReference type="EMBL" id="JACQWF010000012">
    <property type="protein sequence ID" value="MBI4594784.1"/>
    <property type="molecule type" value="Genomic_DNA"/>
</dbReference>
<organism evidence="1 2">
    <name type="scientific">Tectimicrobiota bacterium</name>
    <dbReference type="NCBI Taxonomy" id="2528274"/>
    <lineage>
        <taxon>Bacteria</taxon>
        <taxon>Pseudomonadati</taxon>
        <taxon>Nitrospinota/Tectimicrobiota group</taxon>
        <taxon>Candidatus Tectimicrobiota</taxon>
    </lineage>
</organism>
<name>A0A933GL46_UNCTE</name>
<comment type="caution">
    <text evidence="1">The sequence shown here is derived from an EMBL/GenBank/DDBJ whole genome shotgun (WGS) entry which is preliminary data.</text>
</comment>
<accession>A0A933GL46</accession>
<dbReference type="AlphaFoldDB" id="A0A933GL46"/>
<dbReference type="Proteomes" id="UP000772181">
    <property type="component" value="Unassembled WGS sequence"/>
</dbReference>
<evidence type="ECO:0000313" key="2">
    <source>
        <dbReference type="Proteomes" id="UP000772181"/>
    </source>
</evidence>
<proteinExistence type="predicted"/>